<name>A6TRY8_ALKMQ</name>
<dbReference type="AlphaFoldDB" id="A6TRY8"/>
<dbReference type="HOGENOM" id="CLU_1976890_0_0_9"/>
<evidence type="ECO:0000313" key="3">
    <source>
        <dbReference type="Proteomes" id="UP000001572"/>
    </source>
</evidence>
<evidence type="ECO:0000256" key="1">
    <source>
        <dbReference type="SAM" id="Phobius"/>
    </source>
</evidence>
<keyword evidence="3" id="KW-1185">Reference proteome</keyword>
<reference evidence="3" key="1">
    <citation type="journal article" date="2016" name="Genome Announc.">
        <title>Complete genome sequence of Alkaliphilus metalliredigens strain QYMF, an alkaliphilic and metal-reducing bacterium isolated from borax-contaminated leachate ponds.</title>
        <authorList>
            <person name="Hwang C."/>
            <person name="Copeland A."/>
            <person name="Lucas S."/>
            <person name="Lapidus A."/>
            <person name="Barry K."/>
            <person name="Detter J.C."/>
            <person name="Glavina Del Rio T."/>
            <person name="Hammon N."/>
            <person name="Israni S."/>
            <person name="Dalin E."/>
            <person name="Tice H."/>
            <person name="Pitluck S."/>
            <person name="Chertkov O."/>
            <person name="Brettin T."/>
            <person name="Bruce D."/>
            <person name="Han C."/>
            <person name="Schmutz J."/>
            <person name="Larimer F."/>
            <person name="Land M.L."/>
            <person name="Hauser L."/>
            <person name="Kyrpides N."/>
            <person name="Mikhailova N."/>
            <person name="Ye Q."/>
            <person name="Zhou J."/>
            <person name="Richardson P."/>
            <person name="Fields M.W."/>
        </authorList>
    </citation>
    <scope>NUCLEOTIDE SEQUENCE [LARGE SCALE GENOMIC DNA]</scope>
    <source>
        <strain evidence="3">QYMF</strain>
    </source>
</reference>
<dbReference type="OrthoDB" id="1954971at2"/>
<keyword evidence="1" id="KW-0472">Membrane</keyword>
<protein>
    <submittedName>
        <fullName evidence="2">Uncharacterized protein</fullName>
    </submittedName>
</protein>
<accession>A6TRY8</accession>
<proteinExistence type="predicted"/>
<keyword evidence="1" id="KW-0812">Transmembrane</keyword>
<dbReference type="KEGG" id="amt:Amet_2806"/>
<dbReference type="Proteomes" id="UP000001572">
    <property type="component" value="Chromosome"/>
</dbReference>
<evidence type="ECO:0000313" key="2">
    <source>
        <dbReference type="EMBL" id="ABR48956.1"/>
    </source>
</evidence>
<gene>
    <name evidence="2" type="ordered locus">Amet_2806</name>
</gene>
<organism evidence="2 3">
    <name type="scientific">Alkaliphilus metalliredigens (strain QYMF)</name>
    <dbReference type="NCBI Taxonomy" id="293826"/>
    <lineage>
        <taxon>Bacteria</taxon>
        <taxon>Bacillati</taxon>
        <taxon>Bacillota</taxon>
        <taxon>Clostridia</taxon>
        <taxon>Peptostreptococcales</taxon>
        <taxon>Natronincolaceae</taxon>
        <taxon>Alkaliphilus</taxon>
    </lineage>
</organism>
<sequence>MTLNNVVPVLVSLFVICFVGYVFTVLKEKYYLKNNVVYIENKNIEPKILDKVDIRHFMLGAIEIMAGDEIKVSLDNSNKLSGTVLGANKKENTIILLLSGEEVEFLNIKLIKKLKVISRYGKFFNTF</sequence>
<dbReference type="eggNOG" id="ENOG5032TXE">
    <property type="taxonomic scope" value="Bacteria"/>
</dbReference>
<feature type="transmembrane region" description="Helical" evidence="1">
    <location>
        <begin position="6"/>
        <end position="26"/>
    </location>
</feature>
<keyword evidence="1" id="KW-1133">Transmembrane helix</keyword>
<dbReference type="STRING" id="293826.Amet_2806"/>
<dbReference type="EMBL" id="CP000724">
    <property type="protein sequence ID" value="ABR48956.1"/>
    <property type="molecule type" value="Genomic_DNA"/>
</dbReference>
<dbReference type="RefSeq" id="WP_012063927.1">
    <property type="nucleotide sequence ID" value="NC_009633.1"/>
</dbReference>